<feature type="region of interest" description="Disordered" evidence="1">
    <location>
        <begin position="1"/>
        <end position="20"/>
    </location>
</feature>
<accession>A0ABP8QJI2</accession>
<protein>
    <recommendedName>
        <fullName evidence="4">Carboxypeptidase regulatory-like domain-containing protein</fullName>
    </recommendedName>
</protein>
<gene>
    <name evidence="2" type="ORF">GCM10023191_056400</name>
</gene>
<evidence type="ECO:0008006" key="4">
    <source>
        <dbReference type="Google" id="ProtNLM"/>
    </source>
</evidence>
<evidence type="ECO:0000313" key="2">
    <source>
        <dbReference type="EMBL" id="GAA4503516.1"/>
    </source>
</evidence>
<dbReference type="RefSeq" id="WP_329240641.1">
    <property type="nucleotide sequence ID" value="NZ_BAABHF010000034.1"/>
</dbReference>
<dbReference type="EMBL" id="BAABHF010000034">
    <property type="protein sequence ID" value="GAA4503516.1"/>
    <property type="molecule type" value="Genomic_DNA"/>
</dbReference>
<organism evidence="2 3">
    <name type="scientific">Actinoallomurus oryzae</name>
    <dbReference type="NCBI Taxonomy" id="502180"/>
    <lineage>
        <taxon>Bacteria</taxon>
        <taxon>Bacillati</taxon>
        <taxon>Actinomycetota</taxon>
        <taxon>Actinomycetes</taxon>
        <taxon>Streptosporangiales</taxon>
        <taxon>Thermomonosporaceae</taxon>
        <taxon>Actinoallomurus</taxon>
    </lineage>
</organism>
<reference evidence="3" key="1">
    <citation type="journal article" date="2019" name="Int. J. Syst. Evol. Microbiol.">
        <title>The Global Catalogue of Microorganisms (GCM) 10K type strain sequencing project: providing services to taxonomists for standard genome sequencing and annotation.</title>
        <authorList>
            <consortium name="The Broad Institute Genomics Platform"/>
            <consortium name="The Broad Institute Genome Sequencing Center for Infectious Disease"/>
            <person name="Wu L."/>
            <person name="Ma J."/>
        </authorList>
    </citation>
    <scope>NUCLEOTIDE SEQUENCE [LARGE SCALE GENOMIC DNA]</scope>
    <source>
        <strain evidence="3">JCM 17933</strain>
    </source>
</reference>
<comment type="caution">
    <text evidence="2">The sequence shown here is derived from an EMBL/GenBank/DDBJ whole genome shotgun (WGS) entry which is preliminary data.</text>
</comment>
<dbReference type="Proteomes" id="UP001500503">
    <property type="component" value="Unassembled WGS sequence"/>
</dbReference>
<evidence type="ECO:0000256" key="1">
    <source>
        <dbReference type="SAM" id="MobiDB-lite"/>
    </source>
</evidence>
<sequence length="153" mass="15765">MSRRGDGHSGSAPGEPSDQELTRALRRAFPPVPERVIALGQAAFDWFEPAAALATLTSETIAAPAGVRGGGSRLLTFSGARVSVEIEVCGREIVGQLAPPSAAEVILRSPGGERGTRTDDAGAFALTGVPAGVVSLLFRLADATSVVTSWIRV</sequence>
<keyword evidence="3" id="KW-1185">Reference proteome</keyword>
<evidence type="ECO:0000313" key="3">
    <source>
        <dbReference type="Proteomes" id="UP001500503"/>
    </source>
</evidence>
<name>A0ABP8QJI2_9ACTN</name>
<proteinExistence type="predicted"/>